<dbReference type="InterPro" id="IPR003657">
    <property type="entry name" value="WRKY_dom"/>
</dbReference>
<keyword evidence="5" id="KW-0539">Nucleus</keyword>
<evidence type="ECO:0000256" key="3">
    <source>
        <dbReference type="ARBA" id="ARBA00023125"/>
    </source>
</evidence>
<feature type="compositionally biased region" description="Basic residues" evidence="6">
    <location>
        <begin position="142"/>
        <end position="153"/>
    </location>
</feature>
<feature type="compositionally biased region" description="Basic and acidic residues" evidence="6">
    <location>
        <begin position="119"/>
        <end position="141"/>
    </location>
</feature>
<reference evidence="8" key="1">
    <citation type="submission" date="2018-03" db="EMBL/GenBank/DDBJ databases">
        <title>Molecular cloning and functional analysis of WRKY transcription factors in apple.</title>
        <authorList>
            <person name="Dong Q."/>
        </authorList>
    </citation>
    <scope>NUCLEOTIDE SEQUENCE</scope>
</reference>
<keyword evidence="3" id="KW-0238">DNA-binding</keyword>
<dbReference type="FunFam" id="2.20.25.80:FF:000003">
    <property type="entry name" value="WRKY transcription factor 57"/>
    <property type="match status" value="1"/>
</dbReference>
<dbReference type="GO" id="GO:0003700">
    <property type="term" value="F:DNA-binding transcription factor activity"/>
    <property type="evidence" value="ECO:0007669"/>
    <property type="project" value="InterPro"/>
</dbReference>
<reference evidence="9 10" key="2">
    <citation type="submission" date="2018-10" db="EMBL/GenBank/DDBJ databases">
        <title>A high-quality apple genome assembly.</title>
        <authorList>
            <person name="Hu J."/>
        </authorList>
    </citation>
    <scope>NUCLEOTIDE SEQUENCE [LARGE SCALE GENOMIC DNA]</scope>
    <source>
        <strain evidence="10">cv. HFTH1</strain>
        <tissue evidence="9">Young leaf</tissue>
    </source>
</reference>
<dbReference type="InterPro" id="IPR044810">
    <property type="entry name" value="WRKY_plant"/>
</dbReference>
<dbReference type="PANTHER" id="PTHR31221:SF320">
    <property type="entry name" value="WRKY TRANSCRIPTION FACTOR 20"/>
    <property type="match status" value="1"/>
</dbReference>
<dbReference type="Proteomes" id="UP000290289">
    <property type="component" value="Chromosome 10"/>
</dbReference>
<dbReference type="PROSITE" id="PS50811">
    <property type="entry name" value="WRKY"/>
    <property type="match status" value="1"/>
</dbReference>
<dbReference type="Pfam" id="PF03106">
    <property type="entry name" value="WRKY"/>
    <property type="match status" value="1"/>
</dbReference>
<dbReference type="Gene3D" id="2.20.25.80">
    <property type="entry name" value="WRKY domain"/>
    <property type="match status" value="1"/>
</dbReference>
<organism evidence="9 10">
    <name type="scientific">Malus domestica</name>
    <name type="common">Apple</name>
    <name type="synonym">Pyrus malus</name>
    <dbReference type="NCBI Taxonomy" id="3750"/>
    <lineage>
        <taxon>Eukaryota</taxon>
        <taxon>Viridiplantae</taxon>
        <taxon>Streptophyta</taxon>
        <taxon>Embryophyta</taxon>
        <taxon>Tracheophyta</taxon>
        <taxon>Spermatophyta</taxon>
        <taxon>Magnoliopsida</taxon>
        <taxon>eudicotyledons</taxon>
        <taxon>Gunneridae</taxon>
        <taxon>Pentapetalae</taxon>
        <taxon>rosids</taxon>
        <taxon>fabids</taxon>
        <taxon>Rosales</taxon>
        <taxon>Rosaceae</taxon>
        <taxon>Amygdaloideae</taxon>
        <taxon>Maleae</taxon>
        <taxon>Malus</taxon>
    </lineage>
</organism>
<comment type="subcellular location">
    <subcellularLocation>
        <location evidence="1">Nucleus</location>
    </subcellularLocation>
</comment>
<protein>
    <submittedName>
        <fullName evidence="8">Group IIc WRKY transcription factor</fullName>
    </submittedName>
</protein>
<dbReference type="InterPro" id="IPR036576">
    <property type="entry name" value="WRKY_dom_sf"/>
</dbReference>
<dbReference type="EMBL" id="MH150915">
    <property type="protein sequence ID" value="QDL95027.1"/>
    <property type="molecule type" value="mRNA"/>
</dbReference>
<evidence type="ECO:0000256" key="5">
    <source>
        <dbReference type="ARBA" id="ARBA00023242"/>
    </source>
</evidence>
<evidence type="ECO:0000313" key="9">
    <source>
        <dbReference type="EMBL" id="RXH86391.1"/>
    </source>
</evidence>
<dbReference type="PANTHER" id="PTHR31221">
    <property type="entry name" value="WRKY TRANSCRIPTION FACTOR PROTEIN 1-RELATED"/>
    <property type="match status" value="1"/>
</dbReference>
<dbReference type="Gramene" id="mRNA:MD10G0223900">
    <property type="protein sequence ID" value="mRNA:MD10G0223900"/>
    <property type="gene ID" value="MD10G0223900"/>
</dbReference>
<evidence type="ECO:0000256" key="2">
    <source>
        <dbReference type="ARBA" id="ARBA00023015"/>
    </source>
</evidence>
<dbReference type="GO" id="GO:0005634">
    <property type="term" value="C:nucleus"/>
    <property type="evidence" value="ECO:0007669"/>
    <property type="project" value="UniProtKB-SubCell"/>
</dbReference>
<evidence type="ECO:0000256" key="4">
    <source>
        <dbReference type="ARBA" id="ARBA00023163"/>
    </source>
</evidence>
<dbReference type="SUPFAM" id="SSF118290">
    <property type="entry name" value="WRKY DNA-binding domain"/>
    <property type="match status" value="1"/>
</dbReference>
<dbReference type="AlphaFoldDB" id="A0A498IYP6"/>
<proteinExistence type="evidence at transcript level"/>
<feature type="domain" description="WRKY" evidence="7">
    <location>
        <begin position="166"/>
        <end position="231"/>
    </location>
</feature>
<evidence type="ECO:0000256" key="1">
    <source>
        <dbReference type="ARBA" id="ARBA00004123"/>
    </source>
</evidence>
<evidence type="ECO:0000256" key="6">
    <source>
        <dbReference type="SAM" id="MobiDB-lite"/>
    </source>
</evidence>
<name>A0A498IYP6_MALDO</name>
<dbReference type="SMART" id="SM00774">
    <property type="entry name" value="WRKY"/>
    <property type="match status" value="1"/>
</dbReference>
<gene>
    <name evidence="8" type="primary">WRKY55</name>
    <name evidence="9" type="ORF">DVH24_017444</name>
</gene>
<dbReference type="OrthoDB" id="1936515at2759"/>
<dbReference type="STRING" id="3750.A0A498IYP6"/>
<keyword evidence="10" id="KW-1185">Reference proteome</keyword>
<evidence type="ECO:0000259" key="7">
    <source>
        <dbReference type="PROSITE" id="PS50811"/>
    </source>
</evidence>
<dbReference type="GO" id="GO:0043565">
    <property type="term" value="F:sequence-specific DNA binding"/>
    <property type="evidence" value="ECO:0007669"/>
    <property type="project" value="InterPro"/>
</dbReference>
<sequence>MSDQEPKDLYYHDLFQYEDHDGGMVSINNQPNLQGFDVNPSYMNLTECLKGSMDYNSLATAFGLSSSTSEALFSSIEGDQKPANHLGYSGGGGGGDVETPLTPNSSMSSSSAEAGADEDCGKNKKDRQPKGSSEDGGDSSKKVSKLAKKKGEKKQREPRFAFMTKSEVDHLEDGYRWRKYGQKAVKNSPYPRSYYRCTTQKCGVKKRVERSYEDPSTVITTYEGQHNHPLPATLRGNAAAALFPPSMLNLAPATRTFSTLAGGGPSSAFSQEFLFQMPQYMISNNANQGSSRNPNYHLQQYQLPHGAADQYGLLQDLVPSMFLKQEP</sequence>
<dbReference type="EMBL" id="RDQH01000336">
    <property type="protein sequence ID" value="RXH86391.1"/>
    <property type="molecule type" value="Genomic_DNA"/>
</dbReference>
<feature type="region of interest" description="Disordered" evidence="6">
    <location>
        <begin position="79"/>
        <end position="161"/>
    </location>
</feature>
<dbReference type="SMR" id="A0A498IYP6"/>
<evidence type="ECO:0000313" key="10">
    <source>
        <dbReference type="Proteomes" id="UP000290289"/>
    </source>
</evidence>
<evidence type="ECO:0000313" key="8">
    <source>
        <dbReference type="EMBL" id="QDL95027.1"/>
    </source>
</evidence>
<accession>A0A498IYP6</accession>
<keyword evidence="2" id="KW-0805">Transcription regulation</keyword>
<keyword evidence="4" id="KW-0804">Transcription</keyword>